<protein>
    <submittedName>
        <fullName evidence="1">Serine/threonine-protein kinase TOR</fullName>
    </submittedName>
</protein>
<accession>A0A1R1XW74</accession>
<reference evidence="2" key="1">
    <citation type="submission" date="2017-01" db="EMBL/GenBank/DDBJ databases">
        <authorList>
            <person name="Wang Y."/>
            <person name="White M."/>
            <person name="Kvist S."/>
            <person name="Moncalvo J.-M."/>
        </authorList>
    </citation>
    <scope>NUCLEOTIDE SEQUENCE [LARGE SCALE GENOMIC DNA]</scope>
    <source>
        <strain evidence="2">ID-206-W2</strain>
    </source>
</reference>
<dbReference type="EMBL" id="LSSM01003160">
    <property type="protein sequence ID" value="OMJ18874.1"/>
    <property type="molecule type" value="Genomic_DNA"/>
</dbReference>
<dbReference type="InterPro" id="IPR016024">
    <property type="entry name" value="ARM-type_fold"/>
</dbReference>
<dbReference type="Proteomes" id="UP000187429">
    <property type="component" value="Unassembled WGS sequence"/>
</dbReference>
<keyword evidence="2" id="KW-1185">Reference proteome</keyword>
<proteinExistence type="predicted"/>
<comment type="caution">
    <text evidence="1">The sequence shown here is derived from an EMBL/GenBank/DDBJ whole genome shotgun (WGS) entry which is preliminary data.</text>
</comment>
<name>A0A1R1XW74_9FUNG</name>
<gene>
    <name evidence="1" type="ORF">AYI69_g6848</name>
</gene>
<evidence type="ECO:0000313" key="1">
    <source>
        <dbReference type="EMBL" id="OMJ18874.1"/>
    </source>
</evidence>
<keyword evidence="1" id="KW-0808">Transferase</keyword>
<sequence>MPEFESRSVFFCMKAFEIFEFEGYDLLPVINENILRYFSISDKLLRKQSIISAYNICKRLKFDLSGGKKVFDEVQNVVQSIMYVIATDEFLDMRILGLKAFLDNKCFDIYLKDKKNVECLLMMLYDESTEIRSLLITLFSRLSENNVSTALTPLKVMVTQLINQIQFSDSRYILN</sequence>
<dbReference type="AlphaFoldDB" id="A0A1R1XW74"/>
<evidence type="ECO:0000313" key="2">
    <source>
        <dbReference type="Proteomes" id="UP000187429"/>
    </source>
</evidence>
<dbReference type="GO" id="GO:0016301">
    <property type="term" value="F:kinase activity"/>
    <property type="evidence" value="ECO:0007669"/>
    <property type="project" value="UniProtKB-KW"/>
</dbReference>
<dbReference type="SUPFAM" id="SSF48371">
    <property type="entry name" value="ARM repeat"/>
    <property type="match status" value="1"/>
</dbReference>
<organism evidence="1 2">
    <name type="scientific">Smittium culicis</name>
    <dbReference type="NCBI Taxonomy" id="133412"/>
    <lineage>
        <taxon>Eukaryota</taxon>
        <taxon>Fungi</taxon>
        <taxon>Fungi incertae sedis</taxon>
        <taxon>Zoopagomycota</taxon>
        <taxon>Kickxellomycotina</taxon>
        <taxon>Harpellomycetes</taxon>
        <taxon>Harpellales</taxon>
        <taxon>Legeriomycetaceae</taxon>
        <taxon>Smittium</taxon>
    </lineage>
</organism>
<keyword evidence="1" id="KW-0418">Kinase</keyword>